<dbReference type="GO" id="GO:0003676">
    <property type="term" value="F:nucleic acid binding"/>
    <property type="evidence" value="ECO:0007669"/>
    <property type="project" value="InterPro"/>
</dbReference>
<dbReference type="GO" id="GO:0004519">
    <property type="term" value="F:endonuclease activity"/>
    <property type="evidence" value="ECO:0007669"/>
    <property type="project" value="UniProtKB-KW"/>
</dbReference>
<evidence type="ECO:0000259" key="8">
    <source>
        <dbReference type="PROSITE" id="PS50175"/>
    </source>
</evidence>
<dbReference type="SMART" id="SM00343">
    <property type="entry name" value="ZnF_C2HC"/>
    <property type="match status" value="2"/>
</dbReference>
<keyword evidence="4" id="KW-0255">Endonuclease</keyword>
<dbReference type="InterPro" id="IPR018061">
    <property type="entry name" value="Retropepsins"/>
</dbReference>
<evidence type="ECO:0000256" key="6">
    <source>
        <dbReference type="PROSITE-ProRule" id="PRU00047"/>
    </source>
</evidence>
<keyword evidence="1" id="KW-0808">Transferase</keyword>
<evidence type="ECO:0000313" key="9">
    <source>
        <dbReference type="Proteomes" id="UP000046392"/>
    </source>
</evidence>
<dbReference type="InterPro" id="IPR050951">
    <property type="entry name" value="Retrovirus_Pol_polyprotein"/>
</dbReference>
<keyword evidence="6" id="KW-0863">Zinc-finger</keyword>
<dbReference type="InterPro" id="IPR036875">
    <property type="entry name" value="Znf_CCHC_sf"/>
</dbReference>
<reference evidence="10" key="1">
    <citation type="submission" date="2017-02" db="UniProtKB">
        <authorList>
            <consortium name="WormBaseParasite"/>
        </authorList>
    </citation>
    <scope>IDENTIFICATION</scope>
</reference>
<dbReference type="PROSITE" id="PS50158">
    <property type="entry name" value="ZF_CCHC"/>
    <property type="match status" value="1"/>
</dbReference>
<evidence type="ECO:0000256" key="2">
    <source>
        <dbReference type="ARBA" id="ARBA00022695"/>
    </source>
</evidence>
<dbReference type="GO" id="GO:0019899">
    <property type="term" value="F:enzyme binding"/>
    <property type="evidence" value="ECO:0007669"/>
    <property type="project" value="UniProtKB-ARBA"/>
</dbReference>
<protein>
    <submittedName>
        <fullName evidence="10">CCHC-type domain-containing protein</fullName>
    </submittedName>
</protein>
<dbReference type="GO" id="GO:0008270">
    <property type="term" value="F:zinc ion binding"/>
    <property type="evidence" value="ECO:0007669"/>
    <property type="project" value="UniProtKB-KW"/>
</dbReference>
<evidence type="ECO:0000259" key="7">
    <source>
        <dbReference type="PROSITE" id="PS50158"/>
    </source>
</evidence>
<dbReference type="AlphaFoldDB" id="A0A0N5C3C1"/>
<keyword evidence="6" id="KW-0479">Metal-binding</keyword>
<keyword evidence="6" id="KW-0862">Zinc</keyword>
<dbReference type="GO" id="GO:0016779">
    <property type="term" value="F:nucleotidyltransferase activity"/>
    <property type="evidence" value="ECO:0007669"/>
    <property type="project" value="UniProtKB-KW"/>
</dbReference>
<feature type="domain" description="CCHC-type" evidence="7">
    <location>
        <begin position="231"/>
        <end position="247"/>
    </location>
</feature>
<organism evidence="9 10">
    <name type="scientific">Strongyloides papillosus</name>
    <name type="common">Intestinal threadworm</name>
    <dbReference type="NCBI Taxonomy" id="174720"/>
    <lineage>
        <taxon>Eukaryota</taxon>
        <taxon>Metazoa</taxon>
        <taxon>Ecdysozoa</taxon>
        <taxon>Nematoda</taxon>
        <taxon>Chromadorea</taxon>
        <taxon>Rhabditida</taxon>
        <taxon>Tylenchina</taxon>
        <taxon>Panagrolaimomorpha</taxon>
        <taxon>Strongyloidoidea</taxon>
        <taxon>Strongyloididae</taxon>
        <taxon>Strongyloides</taxon>
    </lineage>
</organism>
<dbReference type="PROSITE" id="PS50175">
    <property type="entry name" value="ASP_PROT_RETROV"/>
    <property type="match status" value="1"/>
</dbReference>
<dbReference type="SUPFAM" id="SSF50630">
    <property type="entry name" value="Acid proteases"/>
    <property type="match status" value="1"/>
</dbReference>
<dbReference type="SUPFAM" id="SSF57756">
    <property type="entry name" value="Retrovirus zinc finger-like domains"/>
    <property type="match status" value="1"/>
</dbReference>
<keyword evidence="5" id="KW-0378">Hydrolase</keyword>
<dbReference type="InterPro" id="IPR021109">
    <property type="entry name" value="Peptidase_aspartic_dom_sf"/>
</dbReference>
<proteinExistence type="predicted"/>
<dbReference type="GO" id="GO:0006508">
    <property type="term" value="P:proteolysis"/>
    <property type="evidence" value="ECO:0007669"/>
    <property type="project" value="InterPro"/>
</dbReference>
<evidence type="ECO:0000256" key="5">
    <source>
        <dbReference type="ARBA" id="ARBA00022801"/>
    </source>
</evidence>
<feature type="domain" description="Peptidase A2" evidence="8">
    <location>
        <begin position="299"/>
        <end position="376"/>
    </location>
</feature>
<evidence type="ECO:0000256" key="4">
    <source>
        <dbReference type="ARBA" id="ARBA00022759"/>
    </source>
</evidence>
<name>A0A0N5C3C1_STREA</name>
<dbReference type="Gene3D" id="4.10.60.10">
    <property type="entry name" value="Zinc finger, CCHC-type"/>
    <property type="match status" value="1"/>
</dbReference>
<sequence length="570" mass="64728">MSSGASTPVDTSVGGNVKEKLMPQGFVPEFNPKKESWGEYKERMEIVCEIHEIKNNGLKRNLLLTSLPPEVYRKLRTSLAPMKPVSVTYEKIVEVLDKLLEPVESLLLNRLISLSLKQDSEESVAQYCERVKESVSKCGLDNSSIAKDMMLTLCFVNGLKEGEYKRSAIQQHRIKTNSTFEETLNAVASAELIQNSEKSNGIFKVESKSEHCYCCGGKNHLKFKCKFRKEKCKNCDKIGHLARVCRSKKRSKKDKKIDNIESDNDETVDDSDDQVYQICEIDDNEENAKIIALINNMRVKMLLDTGACKTIINEKIWREIGEPKIKRRINALKTFSGEIIKVIGECKGRIKISGKEGIFDILVVKGKCKNLLGRNVIDGMKVDLNKLYFKNEVKEKRNTGVVIIEAAPLDMNKTKEETKRDKIPKKVVSCLKTRGENRMSKEAKLYGKFKTAYKHLCLEGENKEGAVRIFLKRCRGVPSIVTGKSPVEIMCGRKQLFFTQSEKAKKEKVKDKNVMVKTKIDSKWKLGVLKSKAGVNLCKIIVEGEEQLGHVDQIRKKKNDLYAMEKKLEN</sequence>
<dbReference type="InterPro" id="IPR001995">
    <property type="entry name" value="Peptidase_A2_cat"/>
</dbReference>
<dbReference type="PANTHER" id="PTHR37984">
    <property type="entry name" value="PROTEIN CBG26694"/>
    <property type="match status" value="1"/>
</dbReference>
<dbReference type="STRING" id="174720.A0A0N5C3C1"/>
<keyword evidence="3" id="KW-0540">Nuclease</keyword>
<dbReference type="InterPro" id="IPR001878">
    <property type="entry name" value="Znf_CCHC"/>
</dbReference>
<dbReference type="WBParaSite" id="SPAL_0001247500.1">
    <property type="protein sequence ID" value="SPAL_0001247500.1"/>
    <property type="gene ID" value="SPAL_0001247500"/>
</dbReference>
<keyword evidence="2" id="KW-0548">Nucleotidyltransferase</keyword>
<dbReference type="Proteomes" id="UP000046392">
    <property type="component" value="Unplaced"/>
</dbReference>
<evidence type="ECO:0000256" key="1">
    <source>
        <dbReference type="ARBA" id="ARBA00022679"/>
    </source>
</evidence>
<accession>A0A0N5C3C1</accession>
<dbReference type="Gene3D" id="2.40.70.10">
    <property type="entry name" value="Acid Proteases"/>
    <property type="match status" value="1"/>
</dbReference>
<dbReference type="PANTHER" id="PTHR37984:SF5">
    <property type="entry name" value="PROTEIN NYNRIN-LIKE"/>
    <property type="match status" value="1"/>
</dbReference>
<evidence type="ECO:0000313" key="10">
    <source>
        <dbReference type="WBParaSite" id="SPAL_0001247500.1"/>
    </source>
</evidence>
<dbReference type="Pfam" id="PF00077">
    <property type="entry name" value="RVP"/>
    <property type="match status" value="1"/>
</dbReference>
<evidence type="ECO:0000256" key="3">
    <source>
        <dbReference type="ARBA" id="ARBA00022722"/>
    </source>
</evidence>
<dbReference type="GO" id="GO:0004190">
    <property type="term" value="F:aspartic-type endopeptidase activity"/>
    <property type="evidence" value="ECO:0007669"/>
    <property type="project" value="InterPro"/>
</dbReference>
<keyword evidence="9" id="KW-1185">Reference proteome</keyword>